<evidence type="ECO:0000256" key="10">
    <source>
        <dbReference type="ARBA" id="ARBA00093448"/>
    </source>
</evidence>
<gene>
    <name evidence="13" type="ORF">MWN34_15225</name>
</gene>
<keyword evidence="6" id="KW-0378">Hydrolase</keyword>
<comment type="pathway">
    <text evidence="2">Cell wall biogenesis; cell wall polysaccharide biosynthesis.</text>
</comment>
<feature type="compositionally biased region" description="Low complexity" evidence="12">
    <location>
        <begin position="301"/>
        <end position="314"/>
    </location>
</feature>
<dbReference type="PANTHER" id="PTHR37425:SF1">
    <property type="entry name" value="OUTER MEMBRANE PROTEIN"/>
    <property type="match status" value="1"/>
</dbReference>
<comment type="caution">
    <text evidence="13">The sequence shown here is derived from an EMBL/GenBank/DDBJ whole genome shotgun (WGS) entry which is preliminary data.</text>
</comment>
<dbReference type="SUPFAM" id="SSF55166">
    <property type="entry name" value="Hedgehog/DD-peptidase"/>
    <property type="match status" value="1"/>
</dbReference>
<evidence type="ECO:0000256" key="1">
    <source>
        <dbReference type="ARBA" id="ARBA00001947"/>
    </source>
</evidence>
<dbReference type="PANTHER" id="PTHR37425">
    <property type="match status" value="1"/>
</dbReference>
<dbReference type="InterPro" id="IPR010275">
    <property type="entry name" value="MepK"/>
</dbReference>
<organism evidence="13 14">
    <name type="scientific">Ancylobacter crimeensis</name>
    <dbReference type="NCBI Taxonomy" id="2579147"/>
    <lineage>
        <taxon>Bacteria</taxon>
        <taxon>Pseudomonadati</taxon>
        <taxon>Pseudomonadota</taxon>
        <taxon>Alphaproteobacteria</taxon>
        <taxon>Hyphomicrobiales</taxon>
        <taxon>Xanthobacteraceae</taxon>
        <taxon>Ancylobacter</taxon>
    </lineage>
</organism>
<name>A0ABT0DE75_9HYPH</name>
<evidence type="ECO:0000313" key="14">
    <source>
        <dbReference type="Proteomes" id="UP001203284"/>
    </source>
</evidence>
<evidence type="ECO:0000256" key="11">
    <source>
        <dbReference type="ARBA" id="ARBA00093666"/>
    </source>
</evidence>
<evidence type="ECO:0000256" key="6">
    <source>
        <dbReference type="ARBA" id="ARBA00022801"/>
    </source>
</evidence>
<dbReference type="InterPro" id="IPR009045">
    <property type="entry name" value="Zn_M74/Hedgehog-like"/>
</dbReference>
<dbReference type="Pfam" id="PF05951">
    <property type="entry name" value="Peptidase_M15_2"/>
    <property type="match status" value="1"/>
</dbReference>
<dbReference type="Proteomes" id="UP001203284">
    <property type="component" value="Unassembled WGS sequence"/>
</dbReference>
<evidence type="ECO:0000256" key="7">
    <source>
        <dbReference type="ARBA" id="ARBA00022833"/>
    </source>
</evidence>
<comment type="similarity">
    <text evidence="10">Belongs to the peptidase M15 family.</text>
</comment>
<keyword evidence="9" id="KW-0961">Cell wall biogenesis/degradation</keyword>
<keyword evidence="5" id="KW-0732">Signal</keyword>
<reference evidence="13 14" key="1">
    <citation type="submission" date="2022-04" db="EMBL/GenBank/DDBJ databases">
        <authorList>
            <person name="Grouzdev D.S."/>
            <person name="Pantiukh K.S."/>
            <person name="Krutkina M.S."/>
        </authorList>
    </citation>
    <scope>NUCLEOTIDE SEQUENCE [LARGE SCALE GENOMIC DNA]</scope>
    <source>
        <strain evidence="13 14">6x-1</strain>
    </source>
</reference>
<accession>A0ABT0DE75</accession>
<evidence type="ECO:0000256" key="8">
    <source>
        <dbReference type="ARBA" id="ARBA00023049"/>
    </source>
</evidence>
<protein>
    <recommendedName>
        <fullName evidence="11">Murein endopeptidase K</fullName>
    </recommendedName>
</protein>
<evidence type="ECO:0000256" key="12">
    <source>
        <dbReference type="SAM" id="MobiDB-lite"/>
    </source>
</evidence>
<keyword evidence="8" id="KW-0482">Metalloprotease</keyword>
<evidence type="ECO:0000313" key="13">
    <source>
        <dbReference type="EMBL" id="MCK0198265.1"/>
    </source>
</evidence>
<dbReference type="EMBL" id="JALKCH010000010">
    <property type="protein sequence ID" value="MCK0198265.1"/>
    <property type="molecule type" value="Genomic_DNA"/>
</dbReference>
<keyword evidence="14" id="KW-1185">Reference proteome</keyword>
<dbReference type="Gene3D" id="3.30.1380.10">
    <property type="match status" value="1"/>
</dbReference>
<feature type="compositionally biased region" description="Low complexity" evidence="12">
    <location>
        <begin position="269"/>
        <end position="293"/>
    </location>
</feature>
<evidence type="ECO:0000256" key="5">
    <source>
        <dbReference type="ARBA" id="ARBA00022729"/>
    </source>
</evidence>
<evidence type="ECO:0000256" key="9">
    <source>
        <dbReference type="ARBA" id="ARBA00023316"/>
    </source>
</evidence>
<feature type="region of interest" description="Disordered" evidence="12">
    <location>
        <begin position="264"/>
        <end position="314"/>
    </location>
</feature>
<sequence>MRITETLRKHRVASAFVLAALGLVCGTDMLQDAVANGDTRSLTMHHVHSGEDINITFKRDGRYDPAALQKLNVFLQDWRRKEPTKMDPALYDIIWEVYRESGATQPVQVIGGYRSPATNAMLRARSRGVAQMSQHTLGKAMDFFIPGVPLYKLREAGLRLQRGGVGFYPTSGSPFVHMDTGGVRHWPRMTRPELARVFPNGKTVHIPVDGKPMPGYALALAEIEARGSRPGGAGAAFAGAFESGGKTGGKSKNLFAALFGKDDDEEEGAAPAPAPARAAAPTRVAAANGAGASSDDEDDSPAPTAAAPASVAVPPPSRVAAAASVVANADVPLPIRKPEMPSAPVTLAMASADVPLPMARPGLAAPGDEQVGTAAPATDVPVPMARPQFAAASVPAQPSTIAPDVTTSDTGAQLASATPLPLLITNGFTRGDAGTVNIGADQLSYASAGSFVPPRQQPGRAASAPMLPTQVASAAPSHVPSSVPGPARIAATRPASAEAQAEIRKLFASPTVARDTALRTPELRRFAAFVAAPRQVVDGGFGRDASSGLETKRFSGAAVVAVRVVTLASAAPLPPRRTWTAAN</sequence>
<evidence type="ECO:0000256" key="4">
    <source>
        <dbReference type="ARBA" id="ARBA00022723"/>
    </source>
</evidence>
<keyword evidence="3" id="KW-0645">Protease</keyword>
<comment type="cofactor">
    <cofactor evidence="1">
        <name>Zn(2+)</name>
        <dbReference type="ChEBI" id="CHEBI:29105"/>
    </cofactor>
</comment>
<keyword evidence="4" id="KW-0479">Metal-binding</keyword>
<dbReference type="CDD" id="cd14844">
    <property type="entry name" value="Zn-DD-carboxypeptidase_like"/>
    <property type="match status" value="1"/>
</dbReference>
<evidence type="ECO:0000256" key="3">
    <source>
        <dbReference type="ARBA" id="ARBA00022670"/>
    </source>
</evidence>
<keyword evidence="7" id="KW-0862">Zinc</keyword>
<evidence type="ECO:0000256" key="2">
    <source>
        <dbReference type="ARBA" id="ARBA00004776"/>
    </source>
</evidence>
<proteinExistence type="inferred from homology"/>